<dbReference type="Proteomes" id="UP001303532">
    <property type="component" value="Chromosome"/>
</dbReference>
<accession>A0ABZ0KSJ4</accession>
<gene>
    <name evidence="1" type="ORF">PGH26_10230</name>
</gene>
<organism evidence="1 2">
    <name type="scientific">Sporosarcina jeotgali</name>
    <dbReference type="NCBI Taxonomy" id="3020056"/>
    <lineage>
        <taxon>Bacteria</taxon>
        <taxon>Bacillati</taxon>
        <taxon>Bacillota</taxon>
        <taxon>Bacilli</taxon>
        <taxon>Bacillales</taxon>
        <taxon>Caryophanaceae</taxon>
        <taxon>Sporosarcina</taxon>
    </lineage>
</organism>
<sequence>MEKNDFNVTPEKLIGKTVSDVAVTANAVVIKFTDSTYLDIYLDNSAQLLKTSTNKLEG</sequence>
<keyword evidence="2" id="KW-1185">Reference proteome</keyword>
<dbReference type="EMBL" id="CP116341">
    <property type="protein sequence ID" value="WOV83301.1"/>
    <property type="molecule type" value="Genomic_DNA"/>
</dbReference>
<proteinExistence type="predicted"/>
<protein>
    <recommendedName>
        <fullName evidence="3">KTSC domain-containing protein</fullName>
    </recommendedName>
</protein>
<reference evidence="1 2" key="1">
    <citation type="submission" date="2023-01" db="EMBL/GenBank/DDBJ databases">
        <title>Sporosarcina sp. nov., isolated from Korean tranditional fermented seafood 'Jeotgal'.</title>
        <authorList>
            <person name="Yang A.-I."/>
        </authorList>
    </citation>
    <scope>NUCLEOTIDE SEQUENCE [LARGE SCALE GENOMIC DNA]</scope>
    <source>
        <strain evidence="1 2">B2O-1</strain>
    </source>
</reference>
<evidence type="ECO:0008006" key="3">
    <source>
        <dbReference type="Google" id="ProtNLM"/>
    </source>
</evidence>
<dbReference type="RefSeq" id="WP_323690986.1">
    <property type="nucleotide sequence ID" value="NZ_CP116341.1"/>
</dbReference>
<evidence type="ECO:0000313" key="1">
    <source>
        <dbReference type="EMBL" id="WOV83301.1"/>
    </source>
</evidence>
<evidence type="ECO:0000313" key="2">
    <source>
        <dbReference type="Proteomes" id="UP001303532"/>
    </source>
</evidence>
<name>A0ABZ0KSJ4_9BACL</name>